<dbReference type="Pfam" id="PF00646">
    <property type="entry name" value="F-box"/>
    <property type="match status" value="1"/>
</dbReference>
<dbReference type="EMBL" id="BTSY01000003">
    <property type="protein sequence ID" value="GMT17590.1"/>
    <property type="molecule type" value="Genomic_DNA"/>
</dbReference>
<feature type="domain" description="F-box" evidence="1">
    <location>
        <begin position="17"/>
        <end position="65"/>
    </location>
</feature>
<feature type="non-terminal residue" evidence="2">
    <location>
        <position position="354"/>
    </location>
</feature>
<comment type="caution">
    <text evidence="2">The sequence shown here is derived from an EMBL/GenBank/DDBJ whole genome shotgun (WGS) entry which is preliminary data.</text>
</comment>
<protein>
    <recommendedName>
        <fullName evidence="1">F-box domain-containing protein</fullName>
    </recommendedName>
</protein>
<feature type="non-terminal residue" evidence="2">
    <location>
        <position position="1"/>
    </location>
</feature>
<keyword evidence="3" id="KW-1185">Reference proteome</keyword>
<evidence type="ECO:0000313" key="2">
    <source>
        <dbReference type="EMBL" id="GMT17590.1"/>
    </source>
</evidence>
<dbReference type="AlphaFoldDB" id="A0AAV5VG95"/>
<gene>
    <name evidence="2" type="ORF">PFISCL1PPCAC_8887</name>
</gene>
<organism evidence="2 3">
    <name type="scientific">Pristionchus fissidentatus</name>
    <dbReference type="NCBI Taxonomy" id="1538716"/>
    <lineage>
        <taxon>Eukaryota</taxon>
        <taxon>Metazoa</taxon>
        <taxon>Ecdysozoa</taxon>
        <taxon>Nematoda</taxon>
        <taxon>Chromadorea</taxon>
        <taxon>Rhabditida</taxon>
        <taxon>Rhabditina</taxon>
        <taxon>Diplogasteromorpha</taxon>
        <taxon>Diplogasteroidea</taxon>
        <taxon>Neodiplogasteridae</taxon>
        <taxon>Pristionchus</taxon>
    </lineage>
</organism>
<accession>A0AAV5VG95</accession>
<reference evidence="2" key="1">
    <citation type="submission" date="2023-10" db="EMBL/GenBank/DDBJ databases">
        <title>Genome assembly of Pristionchus species.</title>
        <authorList>
            <person name="Yoshida K."/>
            <person name="Sommer R.J."/>
        </authorList>
    </citation>
    <scope>NUCLEOTIDE SEQUENCE</scope>
    <source>
        <strain evidence="2">RS5133</strain>
    </source>
</reference>
<dbReference type="SUPFAM" id="SSF81383">
    <property type="entry name" value="F-box domain"/>
    <property type="match status" value="1"/>
</dbReference>
<name>A0AAV5VG95_9BILA</name>
<proteinExistence type="predicted"/>
<evidence type="ECO:0000313" key="3">
    <source>
        <dbReference type="Proteomes" id="UP001432322"/>
    </source>
</evidence>
<dbReference type="PROSITE" id="PS50181">
    <property type="entry name" value="FBOX"/>
    <property type="match status" value="1"/>
</dbReference>
<dbReference type="InterPro" id="IPR036047">
    <property type="entry name" value="F-box-like_dom_sf"/>
</dbReference>
<sequence>NMCIISAANEQQEEFSECHLTKMPDDVMTDVLLCLNATDRSNLGRSCRRFYSLDNKIGRKKFYRVRLNVLASGYTFLFSTSPAPKRTHPEEKEKELRWKISFEVISDVLNLRMFDNATIEILHINISSSRPYDQCLNNVFRNSRFDSLEVIVSRMYYHDVSFLSSLLRDQNLRNSQITVDDSPRKSITTRISERFSRIISTVLSRTASNARFQNPPRQEYEEGKMEGFADALLGHLVPASIATHRSVYDLPFTAQAIVDAFRITCVTEEPKFLHLFVRATVVAEVEAVLRNDPEMYRDPRGWLVHRPSRYALTLTHQSVAIGRVDRNGNVEKRTTALWRSVIYENKFNEWRFDD</sequence>
<evidence type="ECO:0000259" key="1">
    <source>
        <dbReference type="PROSITE" id="PS50181"/>
    </source>
</evidence>
<dbReference type="CDD" id="cd09917">
    <property type="entry name" value="F-box_SF"/>
    <property type="match status" value="1"/>
</dbReference>
<dbReference type="InterPro" id="IPR001810">
    <property type="entry name" value="F-box_dom"/>
</dbReference>
<dbReference type="Proteomes" id="UP001432322">
    <property type="component" value="Unassembled WGS sequence"/>
</dbReference>